<reference evidence="2 3" key="1">
    <citation type="submission" date="2019-12" db="EMBL/GenBank/DDBJ databases">
        <authorList>
            <person name="Alioto T."/>
            <person name="Alioto T."/>
            <person name="Gomez Garrido J."/>
        </authorList>
    </citation>
    <scope>NUCLEOTIDE SEQUENCE [LARGE SCALE GENOMIC DNA]</scope>
</reference>
<evidence type="ECO:0000313" key="2">
    <source>
        <dbReference type="EMBL" id="CAA2984113.1"/>
    </source>
</evidence>
<dbReference type="Gramene" id="OE9A017766T1">
    <property type="protein sequence ID" value="OE9A017766C1"/>
    <property type="gene ID" value="OE9A017766"/>
</dbReference>
<feature type="compositionally biased region" description="Gly residues" evidence="1">
    <location>
        <begin position="46"/>
        <end position="62"/>
    </location>
</feature>
<feature type="region of interest" description="Disordered" evidence="1">
    <location>
        <begin position="46"/>
        <end position="81"/>
    </location>
</feature>
<name>A0A8S0RXN9_OLEEU</name>
<proteinExistence type="predicted"/>
<evidence type="ECO:0000313" key="3">
    <source>
        <dbReference type="Proteomes" id="UP000594638"/>
    </source>
</evidence>
<dbReference type="Proteomes" id="UP000594638">
    <property type="component" value="Unassembled WGS sequence"/>
</dbReference>
<organism evidence="2 3">
    <name type="scientific">Olea europaea subsp. europaea</name>
    <dbReference type="NCBI Taxonomy" id="158383"/>
    <lineage>
        <taxon>Eukaryota</taxon>
        <taxon>Viridiplantae</taxon>
        <taxon>Streptophyta</taxon>
        <taxon>Embryophyta</taxon>
        <taxon>Tracheophyta</taxon>
        <taxon>Spermatophyta</taxon>
        <taxon>Magnoliopsida</taxon>
        <taxon>eudicotyledons</taxon>
        <taxon>Gunneridae</taxon>
        <taxon>Pentapetalae</taxon>
        <taxon>asterids</taxon>
        <taxon>lamiids</taxon>
        <taxon>Lamiales</taxon>
        <taxon>Oleaceae</taxon>
        <taxon>Oleeae</taxon>
        <taxon>Olea</taxon>
    </lineage>
</organism>
<keyword evidence="3" id="KW-1185">Reference proteome</keyword>
<dbReference type="AlphaFoldDB" id="A0A8S0RXN9"/>
<accession>A0A8S0RXN9</accession>
<sequence length="91" mass="8886">MNVLAAEMMKVAAENGSSTESRAQLDLEGAALALKGSFRRVEGGDGGGGHLIVVEGGGGEGGGGEEDGGTDSGGDGVLHGLSQAEHIVHSI</sequence>
<protein>
    <submittedName>
        <fullName evidence="2">Uncharacterized protein</fullName>
    </submittedName>
</protein>
<dbReference type="EMBL" id="CACTIH010003753">
    <property type="protein sequence ID" value="CAA2984113.1"/>
    <property type="molecule type" value="Genomic_DNA"/>
</dbReference>
<gene>
    <name evidence="2" type="ORF">OLEA9_A017766</name>
</gene>
<comment type="caution">
    <text evidence="2">The sequence shown here is derived from an EMBL/GenBank/DDBJ whole genome shotgun (WGS) entry which is preliminary data.</text>
</comment>
<evidence type="ECO:0000256" key="1">
    <source>
        <dbReference type="SAM" id="MobiDB-lite"/>
    </source>
</evidence>